<keyword evidence="2" id="KW-1185">Reference proteome</keyword>
<protein>
    <submittedName>
        <fullName evidence="1">GNAT superfamily N-acetyltransferase</fullName>
    </submittedName>
</protein>
<gene>
    <name evidence="1" type="ORF">HNR50_003232</name>
</gene>
<organism evidence="1 2">
    <name type="scientific">Spirochaeta isovalerica</name>
    <dbReference type="NCBI Taxonomy" id="150"/>
    <lineage>
        <taxon>Bacteria</taxon>
        <taxon>Pseudomonadati</taxon>
        <taxon>Spirochaetota</taxon>
        <taxon>Spirochaetia</taxon>
        <taxon>Spirochaetales</taxon>
        <taxon>Spirochaetaceae</taxon>
        <taxon>Spirochaeta</taxon>
    </lineage>
</organism>
<evidence type="ECO:0000313" key="1">
    <source>
        <dbReference type="EMBL" id="MBB6481552.1"/>
    </source>
</evidence>
<reference evidence="1 2" key="1">
    <citation type="submission" date="2020-08" db="EMBL/GenBank/DDBJ databases">
        <title>Genomic Encyclopedia of Type Strains, Phase IV (KMG-IV): sequencing the most valuable type-strain genomes for metagenomic binning, comparative biology and taxonomic classification.</title>
        <authorList>
            <person name="Goeker M."/>
        </authorList>
    </citation>
    <scope>NUCLEOTIDE SEQUENCE [LARGE SCALE GENOMIC DNA]</scope>
    <source>
        <strain evidence="1 2">DSM 2461</strain>
    </source>
</reference>
<dbReference type="SUPFAM" id="SSF55729">
    <property type="entry name" value="Acyl-CoA N-acyltransferases (Nat)"/>
    <property type="match status" value="1"/>
</dbReference>
<dbReference type="AlphaFoldDB" id="A0A841RGV5"/>
<accession>A0A841RGV5</accession>
<dbReference type="RefSeq" id="WP_184747794.1">
    <property type="nucleotide sequence ID" value="NZ_JACHGJ010000007.1"/>
</dbReference>
<dbReference type="Gene3D" id="3.40.630.30">
    <property type="match status" value="1"/>
</dbReference>
<proteinExistence type="predicted"/>
<name>A0A841RGV5_9SPIO</name>
<dbReference type="PANTHER" id="PTHR41368">
    <property type="entry name" value="PROTEIN YGHO"/>
    <property type="match status" value="1"/>
</dbReference>
<dbReference type="GO" id="GO:0016740">
    <property type="term" value="F:transferase activity"/>
    <property type="evidence" value="ECO:0007669"/>
    <property type="project" value="UniProtKB-KW"/>
</dbReference>
<dbReference type="InterPro" id="IPR039968">
    <property type="entry name" value="BcerS-like"/>
</dbReference>
<keyword evidence="1" id="KW-0808">Transferase</keyword>
<sequence length="374" mass="42947">MNHKIEIHDVRKSGRLKEFIKLPRLIYNDDPLWVPPLPLGEKQEYSSKKNTILARSDHAFLMAEANGKPVGRLIVYIDPRYNSFHKSRTGFFGSFESIDNTDVSLALFKEAESWLRERGMEEILGPINPVSESWGFVLEGNTPPVFLSPHTPVYYNRLSGEAGFHKAKDLLVYEADARKGYVLPDRFTRFAETILKRKPEITVRPIDKRKLKSEALHILRILNDSVAGNWGYVPVEEDEMAVVLKQLKPIMDAQAIWFVEDRGFPIGVALGFPDINVLLRSGRDLTVPGTLWKLLTQKKKIKDYRLWGLAVQPDYHGMGLDVLLYVSLYRALEPRGIRLEANYMLEDNPGILNALKKMELTPVKKYRVYRKDLI</sequence>
<dbReference type="InterPro" id="IPR016181">
    <property type="entry name" value="Acyl_CoA_acyltransferase"/>
</dbReference>
<comment type="caution">
    <text evidence="1">The sequence shown here is derived from an EMBL/GenBank/DDBJ whole genome shotgun (WGS) entry which is preliminary data.</text>
</comment>
<evidence type="ECO:0000313" key="2">
    <source>
        <dbReference type="Proteomes" id="UP000587760"/>
    </source>
</evidence>
<dbReference type="EMBL" id="JACHGJ010000007">
    <property type="protein sequence ID" value="MBB6481552.1"/>
    <property type="molecule type" value="Genomic_DNA"/>
</dbReference>
<dbReference type="Proteomes" id="UP000587760">
    <property type="component" value="Unassembled WGS sequence"/>
</dbReference>
<dbReference type="PANTHER" id="PTHR41368:SF1">
    <property type="entry name" value="PROTEIN YGHO"/>
    <property type="match status" value="1"/>
</dbReference>